<keyword evidence="3" id="KW-1185">Reference proteome</keyword>
<accession>A0A6A4HF38</accession>
<dbReference type="EMBL" id="ML769513">
    <property type="protein sequence ID" value="KAE9396476.1"/>
    <property type="molecule type" value="Genomic_DNA"/>
</dbReference>
<feature type="compositionally biased region" description="Low complexity" evidence="1">
    <location>
        <begin position="321"/>
        <end position="337"/>
    </location>
</feature>
<protein>
    <recommendedName>
        <fullName evidence="4">N-acetyltransferase domain-containing protein</fullName>
    </recommendedName>
</protein>
<feature type="compositionally biased region" description="Acidic residues" evidence="1">
    <location>
        <begin position="403"/>
        <end position="413"/>
    </location>
</feature>
<dbReference type="Gene3D" id="3.40.630.30">
    <property type="match status" value="1"/>
</dbReference>
<evidence type="ECO:0008006" key="4">
    <source>
        <dbReference type="Google" id="ProtNLM"/>
    </source>
</evidence>
<gene>
    <name evidence="2" type="ORF">BT96DRAFT_996730</name>
</gene>
<dbReference type="Proteomes" id="UP000799118">
    <property type="component" value="Unassembled WGS sequence"/>
</dbReference>
<dbReference type="InterPro" id="IPR016181">
    <property type="entry name" value="Acyl_CoA_acyltransferase"/>
</dbReference>
<dbReference type="SUPFAM" id="SSF55729">
    <property type="entry name" value="Acyl-CoA N-acyltransferases (Nat)"/>
    <property type="match status" value="1"/>
</dbReference>
<dbReference type="OrthoDB" id="64477at2759"/>
<evidence type="ECO:0000256" key="1">
    <source>
        <dbReference type="SAM" id="MobiDB-lite"/>
    </source>
</evidence>
<sequence>MKWEKWEEPSNSPGHPIGILYLMPTQQPPYPPGSIGELSLGIILQQQHRGMGYARETLALILEEAFRNMDCHRINVNLLDTSSREKAMSLFISMRFCHEGKRRRSFFSILEQEWKDTTSLAILDTDWMVRSKFLTKAAPTTLWDEMLSRHDRERQQLMRWEDDQTQSWPKWLKRTSSMETIRMSMAPVSDVSKDSSDEYESAAPSDIEGTSSSSRLPGGSGLGNLTLEGSPSSRFLIKRKGKGKRNIDSAASPSDPFADYPSSDSEFENDTAYPPRKSLRFGSPTEESDFAIGHTTAFNHSFSLNYPPLPRAYSSTPSPPASVATAPSPSPSPQSASDFITARSRSRSRSRSSSLSLESASDSQSDAGASDNDGYASSTPSSSSQWDLLETRSASPSESPFLDIDEEEIYELM</sequence>
<name>A0A6A4HF38_9AGAR</name>
<dbReference type="AlphaFoldDB" id="A0A6A4HF38"/>
<proteinExistence type="predicted"/>
<reference evidence="2" key="1">
    <citation type="journal article" date="2019" name="Environ. Microbiol.">
        <title>Fungal ecological strategies reflected in gene transcription - a case study of two litter decomposers.</title>
        <authorList>
            <person name="Barbi F."/>
            <person name="Kohler A."/>
            <person name="Barry K."/>
            <person name="Baskaran P."/>
            <person name="Daum C."/>
            <person name="Fauchery L."/>
            <person name="Ihrmark K."/>
            <person name="Kuo A."/>
            <person name="LaButti K."/>
            <person name="Lipzen A."/>
            <person name="Morin E."/>
            <person name="Grigoriev I.V."/>
            <person name="Henrissat B."/>
            <person name="Lindahl B."/>
            <person name="Martin F."/>
        </authorList>
    </citation>
    <scope>NUCLEOTIDE SEQUENCE</scope>
    <source>
        <strain evidence="2">JB14</strain>
    </source>
</reference>
<organism evidence="2 3">
    <name type="scientific">Gymnopus androsaceus JB14</name>
    <dbReference type="NCBI Taxonomy" id="1447944"/>
    <lineage>
        <taxon>Eukaryota</taxon>
        <taxon>Fungi</taxon>
        <taxon>Dikarya</taxon>
        <taxon>Basidiomycota</taxon>
        <taxon>Agaricomycotina</taxon>
        <taxon>Agaricomycetes</taxon>
        <taxon>Agaricomycetidae</taxon>
        <taxon>Agaricales</taxon>
        <taxon>Marasmiineae</taxon>
        <taxon>Omphalotaceae</taxon>
        <taxon>Gymnopus</taxon>
    </lineage>
</organism>
<feature type="compositionally biased region" description="Polar residues" evidence="1">
    <location>
        <begin position="375"/>
        <end position="398"/>
    </location>
</feature>
<evidence type="ECO:0000313" key="2">
    <source>
        <dbReference type="EMBL" id="KAE9396476.1"/>
    </source>
</evidence>
<feature type="region of interest" description="Disordered" evidence="1">
    <location>
        <begin position="186"/>
        <end position="285"/>
    </location>
</feature>
<feature type="compositionally biased region" description="Low complexity" evidence="1">
    <location>
        <begin position="351"/>
        <end position="371"/>
    </location>
</feature>
<feature type="region of interest" description="Disordered" evidence="1">
    <location>
        <begin position="306"/>
        <end position="413"/>
    </location>
</feature>
<evidence type="ECO:0000313" key="3">
    <source>
        <dbReference type="Proteomes" id="UP000799118"/>
    </source>
</evidence>